<dbReference type="PANTHER" id="PTHR31384">
    <property type="entry name" value="AUXIN RESPONSE FACTOR 4-RELATED"/>
    <property type="match status" value="1"/>
</dbReference>
<protein>
    <submittedName>
        <fullName evidence="1">Predicted protein</fullName>
    </submittedName>
</protein>
<dbReference type="GO" id="GO:0009725">
    <property type="term" value="P:response to hormone"/>
    <property type="evidence" value="ECO:0007669"/>
    <property type="project" value="InterPro"/>
</dbReference>
<organism evidence="1">
    <name type="scientific">Hordeum vulgare subsp. vulgare</name>
    <name type="common">Domesticated barley</name>
    <dbReference type="NCBI Taxonomy" id="112509"/>
    <lineage>
        <taxon>Eukaryota</taxon>
        <taxon>Viridiplantae</taxon>
        <taxon>Streptophyta</taxon>
        <taxon>Embryophyta</taxon>
        <taxon>Tracheophyta</taxon>
        <taxon>Spermatophyta</taxon>
        <taxon>Magnoliopsida</taxon>
        <taxon>Liliopsida</taxon>
        <taxon>Poales</taxon>
        <taxon>Poaceae</taxon>
        <taxon>BOP clade</taxon>
        <taxon>Pooideae</taxon>
        <taxon>Triticodae</taxon>
        <taxon>Triticeae</taxon>
        <taxon>Hordeinae</taxon>
        <taxon>Hordeum</taxon>
    </lineage>
</organism>
<dbReference type="GO" id="GO:0003677">
    <property type="term" value="F:DNA binding"/>
    <property type="evidence" value="ECO:0007669"/>
    <property type="project" value="InterPro"/>
</dbReference>
<dbReference type="GO" id="GO:0006355">
    <property type="term" value="P:regulation of DNA-templated transcription"/>
    <property type="evidence" value="ECO:0007669"/>
    <property type="project" value="InterPro"/>
</dbReference>
<evidence type="ECO:0000313" key="1">
    <source>
        <dbReference type="EMBL" id="BAK05831.1"/>
    </source>
</evidence>
<proteinExistence type="evidence at transcript level"/>
<dbReference type="AlphaFoldDB" id="F2EEQ9"/>
<dbReference type="PANTHER" id="PTHR31384:SF72">
    <property type="entry name" value="AUXIN RESPONSE FACTOR 4"/>
    <property type="match status" value="1"/>
</dbReference>
<dbReference type="InterPro" id="IPR044835">
    <property type="entry name" value="ARF_plant"/>
</dbReference>
<sequence>MPSPAMATPQAPSVGDPLYDELWHACAVPLVTAPRVGDLVFYFPQGHIEQVEASMNQVAGNQMRLYDLPPKLLCRVINIELKAEADIDKVYAQVILMLELEVSSSVNFTGFKLWGFSSASAPDLNIQSPPSIYPPKRYCDVTGFEGLGPYSTSIKTPEKEIKELAKRISDLCARWSLSWYKEIFKS</sequence>
<accession>F2EEQ9</accession>
<name>F2EEQ9_HORVV</name>
<reference evidence="1" key="1">
    <citation type="journal article" date="2011" name="Plant Physiol.">
        <title>Comprehensive sequence analysis of 24,783 barley full-length cDNAs derived from 12 clone libraries.</title>
        <authorList>
            <person name="Matsumoto T."/>
            <person name="Tanaka T."/>
            <person name="Sakai H."/>
            <person name="Amano N."/>
            <person name="Kanamori H."/>
            <person name="Kurita K."/>
            <person name="Kikuta A."/>
            <person name="Kamiya K."/>
            <person name="Yamamoto M."/>
            <person name="Ikawa H."/>
            <person name="Fujii N."/>
            <person name="Hori K."/>
            <person name="Itoh T."/>
            <person name="Sato K."/>
        </authorList>
    </citation>
    <scope>NUCLEOTIDE SEQUENCE</scope>
    <source>
        <tissue evidence="1">Seed</tissue>
    </source>
</reference>
<dbReference type="EMBL" id="AK374635">
    <property type="protein sequence ID" value="BAK05831.1"/>
    <property type="molecule type" value="mRNA"/>
</dbReference>